<accession>A0A9K3GR99</accession>
<feature type="non-terminal residue" evidence="1">
    <location>
        <position position="1"/>
    </location>
</feature>
<dbReference type="EMBL" id="BDIP01009990">
    <property type="protein sequence ID" value="GIQ92562.1"/>
    <property type="molecule type" value="Genomic_DNA"/>
</dbReference>
<name>A0A9K3GR99_9EUKA</name>
<sequence>LYIVSDLVIKALLVAVWREKFKPSATAFDTIGEEEMKWI</sequence>
<keyword evidence="2" id="KW-1185">Reference proteome</keyword>
<comment type="caution">
    <text evidence="1">The sequence shown here is derived from an EMBL/GenBank/DDBJ whole genome shotgun (WGS) entry which is preliminary data.</text>
</comment>
<reference evidence="1 2" key="1">
    <citation type="journal article" date="2018" name="PLoS ONE">
        <title>The draft genome of Kipferlia bialata reveals reductive genome evolution in fornicate parasites.</title>
        <authorList>
            <person name="Tanifuji G."/>
            <person name="Takabayashi S."/>
            <person name="Kume K."/>
            <person name="Takagi M."/>
            <person name="Nakayama T."/>
            <person name="Kamikawa R."/>
            <person name="Inagaki Y."/>
            <person name="Hashimoto T."/>
        </authorList>
    </citation>
    <scope>NUCLEOTIDE SEQUENCE [LARGE SCALE GENOMIC DNA]</scope>
    <source>
        <strain evidence="1">NY0173</strain>
    </source>
</reference>
<gene>
    <name evidence="1" type="ORF">KIPB_016404</name>
</gene>
<organism evidence="1 2">
    <name type="scientific">Kipferlia bialata</name>
    <dbReference type="NCBI Taxonomy" id="797122"/>
    <lineage>
        <taxon>Eukaryota</taxon>
        <taxon>Metamonada</taxon>
        <taxon>Carpediemonas-like organisms</taxon>
        <taxon>Kipferlia</taxon>
    </lineage>
</organism>
<dbReference type="Proteomes" id="UP000265618">
    <property type="component" value="Unassembled WGS sequence"/>
</dbReference>
<proteinExistence type="predicted"/>
<evidence type="ECO:0000313" key="2">
    <source>
        <dbReference type="Proteomes" id="UP000265618"/>
    </source>
</evidence>
<dbReference type="AlphaFoldDB" id="A0A9K3GR99"/>
<feature type="non-terminal residue" evidence="1">
    <location>
        <position position="39"/>
    </location>
</feature>
<evidence type="ECO:0000313" key="1">
    <source>
        <dbReference type="EMBL" id="GIQ92562.1"/>
    </source>
</evidence>
<protein>
    <submittedName>
        <fullName evidence="1">Uncharacterized protein</fullName>
    </submittedName>
</protein>